<evidence type="ECO:0000256" key="7">
    <source>
        <dbReference type="ARBA" id="ARBA00022927"/>
    </source>
</evidence>
<keyword evidence="7" id="KW-0653">Protein transport</keyword>
<keyword evidence="9" id="KW-0564">Palmitate</keyword>
<dbReference type="Pfam" id="PF03550">
    <property type="entry name" value="LolB"/>
    <property type="match status" value="1"/>
</dbReference>
<evidence type="ECO:0000256" key="10">
    <source>
        <dbReference type="ARBA" id="ARBA00023186"/>
    </source>
</evidence>
<keyword evidence="8" id="KW-0472">Membrane</keyword>
<evidence type="ECO:0000256" key="4">
    <source>
        <dbReference type="ARBA" id="ARBA00016202"/>
    </source>
</evidence>
<evidence type="ECO:0000313" key="14">
    <source>
        <dbReference type="EMBL" id="NDW20449.1"/>
    </source>
</evidence>
<dbReference type="SUPFAM" id="SSF89392">
    <property type="entry name" value="Prokaryotic lipoproteins and lipoprotein localization factors"/>
    <property type="match status" value="1"/>
</dbReference>
<evidence type="ECO:0000256" key="2">
    <source>
        <dbReference type="ARBA" id="ARBA00009696"/>
    </source>
</evidence>
<evidence type="ECO:0000256" key="8">
    <source>
        <dbReference type="ARBA" id="ARBA00023136"/>
    </source>
</evidence>
<accession>A0A6L9MQI6</accession>
<comment type="subunit">
    <text evidence="3">Monomer.</text>
</comment>
<keyword evidence="12 14" id="KW-0449">Lipoprotein</keyword>
<dbReference type="AlphaFoldDB" id="A0A6L9MQI6"/>
<dbReference type="Proteomes" id="UP000478837">
    <property type="component" value="Unassembled WGS sequence"/>
</dbReference>
<evidence type="ECO:0000256" key="5">
    <source>
        <dbReference type="ARBA" id="ARBA00022448"/>
    </source>
</evidence>
<dbReference type="InterPro" id="IPR029046">
    <property type="entry name" value="LolA/LolB/LppX"/>
</dbReference>
<evidence type="ECO:0000256" key="6">
    <source>
        <dbReference type="ARBA" id="ARBA00022729"/>
    </source>
</evidence>
<keyword evidence="10" id="KW-0143">Chaperone</keyword>
<evidence type="ECO:0000256" key="9">
    <source>
        <dbReference type="ARBA" id="ARBA00023139"/>
    </source>
</evidence>
<evidence type="ECO:0000256" key="12">
    <source>
        <dbReference type="ARBA" id="ARBA00023288"/>
    </source>
</evidence>
<sequence>MLRVITVILLTGVFLSACSTAPKGPQHAVNLTAQLEKVAEIQRWQMRGKIAFKQGNEAVSLNLVWKNDSGDFDFRLSNFLGVSMVDLNVTSEQSTLVVDGETYYDAEPESLIYNTTGIIIPVAPLLSWVKGLPLKDDTFTLTDKGLVDTLQSGCNGCSNWTVRYGQYGKVDSSVWLPHSITLTQLPMQQAFTQEQNSSNTQPNASLTPQTQLKIKIYKWTTL</sequence>
<evidence type="ECO:0000256" key="13">
    <source>
        <dbReference type="SAM" id="SignalP"/>
    </source>
</evidence>
<comment type="caution">
    <text evidence="14">The sequence shown here is derived from an EMBL/GenBank/DDBJ whole genome shotgun (WGS) entry which is preliminary data.</text>
</comment>
<comment type="similarity">
    <text evidence="2">Belongs to the LolB family.</text>
</comment>
<reference evidence="14 15" key="1">
    <citation type="submission" date="2020-01" db="EMBL/GenBank/DDBJ databases">
        <title>Genomes of bacteria type strains.</title>
        <authorList>
            <person name="Chen J."/>
            <person name="Zhu S."/>
            <person name="Yang J."/>
        </authorList>
    </citation>
    <scope>NUCLEOTIDE SEQUENCE [LARGE SCALE GENOMIC DNA]</scope>
    <source>
        <strain evidence="14 15">LMG 22958</strain>
    </source>
</reference>
<keyword evidence="15" id="KW-1185">Reference proteome</keyword>
<name>A0A6L9MQI6_9ALTE</name>
<proteinExistence type="inferred from homology"/>
<feature type="signal peptide" evidence="13">
    <location>
        <begin position="1"/>
        <end position="19"/>
    </location>
</feature>
<evidence type="ECO:0000256" key="11">
    <source>
        <dbReference type="ARBA" id="ARBA00023237"/>
    </source>
</evidence>
<dbReference type="CDD" id="cd16326">
    <property type="entry name" value="LolB"/>
    <property type="match status" value="1"/>
</dbReference>
<feature type="chain" id="PRO_5026813864" description="Outer-membrane lipoprotein LolB" evidence="13">
    <location>
        <begin position="20"/>
        <end position="222"/>
    </location>
</feature>
<dbReference type="EMBL" id="JAAAWP010000001">
    <property type="protein sequence ID" value="NDW20449.1"/>
    <property type="molecule type" value="Genomic_DNA"/>
</dbReference>
<dbReference type="GO" id="GO:0015031">
    <property type="term" value="P:protein transport"/>
    <property type="evidence" value="ECO:0007669"/>
    <property type="project" value="UniProtKB-KW"/>
</dbReference>
<evidence type="ECO:0000256" key="1">
    <source>
        <dbReference type="ARBA" id="ARBA00004459"/>
    </source>
</evidence>
<dbReference type="InterPro" id="IPR004565">
    <property type="entry name" value="OM_lipoprot_LolB"/>
</dbReference>
<gene>
    <name evidence="14" type="primary">lolB</name>
    <name evidence="14" type="ORF">GTW09_02775</name>
</gene>
<keyword evidence="6 13" id="KW-0732">Signal</keyword>
<dbReference type="RefSeq" id="WP_163109847.1">
    <property type="nucleotide sequence ID" value="NZ_JAAAWP010000001.1"/>
</dbReference>
<keyword evidence="11" id="KW-0998">Cell outer membrane</keyword>
<organism evidence="14 15">
    <name type="scientific">Alteromonas hispanica</name>
    <dbReference type="NCBI Taxonomy" id="315421"/>
    <lineage>
        <taxon>Bacteria</taxon>
        <taxon>Pseudomonadati</taxon>
        <taxon>Pseudomonadota</taxon>
        <taxon>Gammaproteobacteria</taxon>
        <taxon>Alteromonadales</taxon>
        <taxon>Alteromonadaceae</taxon>
        <taxon>Alteromonas/Salinimonas group</taxon>
        <taxon>Alteromonas</taxon>
    </lineage>
</organism>
<dbReference type="PROSITE" id="PS51257">
    <property type="entry name" value="PROKAR_LIPOPROTEIN"/>
    <property type="match status" value="1"/>
</dbReference>
<protein>
    <recommendedName>
        <fullName evidence="4">Outer-membrane lipoprotein LolB</fullName>
    </recommendedName>
</protein>
<keyword evidence="5" id="KW-0813">Transport</keyword>
<comment type="subcellular location">
    <subcellularLocation>
        <location evidence="1">Cell outer membrane</location>
        <topology evidence="1">Lipid-anchor</topology>
    </subcellularLocation>
</comment>
<dbReference type="Gene3D" id="2.50.20.10">
    <property type="entry name" value="Lipoprotein localisation LolA/LolB/LppX"/>
    <property type="match status" value="1"/>
</dbReference>
<evidence type="ECO:0000313" key="15">
    <source>
        <dbReference type="Proteomes" id="UP000478837"/>
    </source>
</evidence>
<dbReference type="NCBIfam" id="TIGR00548">
    <property type="entry name" value="lolB"/>
    <property type="match status" value="1"/>
</dbReference>
<evidence type="ECO:0000256" key="3">
    <source>
        <dbReference type="ARBA" id="ARBA00011245"/>
    </source>
</evidence>
<dbReference type="GO" id="GO:0009279">
    <property type="term" value="C:cell outer membrane"/>
    <property type="evidence" value="ECO:0007669"/>
    <property type="project" value="UniProtKB-SubCell"/>
</dbReference>